<name>A0A437GUM9_9SPHN</name>
<evidence type="ECO:0000256" key="1">
    <source>
        <dbReference type="ARBA" id="ARBA00010617"/>
    </source>
</evidence>
<keyword evidence="2" id="KW-0560">Oxidoreductase</keyword>
<dbReference type="PRINTS" id="PR00359">
    <property type="entry name" value="BP450"/>
</dbReference>
<dbReference type="GO" id="GO:0016705">
    <property type="term" value="F:oxidoreductase activity, acting on paired donors, with incorporation or reduction of molecular oxygen"/>
    <property type="evidence" value="ECO:0007669"/>
    <property type="project" value="InterPro"/>
</dbReference>
<dbReference type="GO" id="GO:0020037">
    <property type="term" value="F:heme binding"/>
    <property type="evidence" value="ECO:0007669"/>
    <property type="project" value="InterPro"/>
</dbReference>
<dbReference type="PANTHER" id="PTHR46696:SF6">
    <property type="entry name" value="P450, PUTATIVE (EUROFUNG)-RELATED"/>
    <property type="match status" value="1"/>
</dbReference>
<dbReference type="Gene3D" id="1.10.630.10">
    <property type="entry name" value="Cytochrome P450"/>
    <property type="match status" value="1"/>
</dbReference>
<evidence type="ECO:0000256" key="2">
    <source>
        <dbReference type="RuleBase" id="RU000461"/>
    </source>
</evidence>
<dbReference type="PRINTS" id="PR00385">
    <property type="entry name" value="P450"/>
</dbReference>
<dbReference type="GO" id="GO:0005506">
    <property type="term" value="F:iron ion binding"/>
    <property type="evidence" value="ECO:0007669"/>
    <property type="project" value="InterPro"/>
</dbReference>
<dbReference type="GO" id="GO:0004497">
    <property type="term" value="F:monooxygenase activity"/>
    <property type="evidence" value="ECO:0007669"/>
    <property type="project" value="UniProtKB-KW"/>
</dbReference>
<keyword evidence="2" id="KW-0479">Metal-binding</keyword>
<dbReference type="InterPro" id="IPR017972">
    <property type="entry name" value="Cyt_P450_CS"/>
</dbReference>
<dbReference type="InterPro" id="IPR036396">
    <property type="entry name" value="Cyt_P450_sf"/>
</dbReference>
<accession>A0A437GUM9</accession>
<dbReference type="OrthoDB" id="5522954at2"/>
<keyword evidence="4" id="KW-1185">Reference proteome</keyword>
<gene>
    <name evidence="3" type="ORF">EKN06_14280</name>
</gene>
<keyword evidence="2" id="KW-0503">Monooxygenase</keyword>
<dbReference type="AlphaFoldDB" id="A0A437GUM9"/>
<dbReference type="InterPro" id="IPR001128">
    <property type="entry name" value="Cyt_P450"/>
</dbReference>
<dbReference type="InterPro" id="IPR002397">
    <property type="entry name" value="Cyt_P450_B"/>
</dbReference>
<dbReference type="Pfam" id="PF00067">
    <property type="entry name" value="p450"/>
    <property type="match status" value="1"/>
</dbReference>
<organism evidence="3 4">
    <name type="scientific">Croceicoccus ponticola</name>
    <dbReference type="NCBI Taxonomy" id="2217664"/>
    <lineage>
        <taxon>Bacteria</taxon>
        <taxon>Pseudomonadati</taxon>
        <taxon>Pseudomonadota</taxon>
        <taxon>Alphaproteobacteria</taxon>
        <taxon>Sphingomonadales</taxon>
        <taxon>Erythrobacteraceae</taxon>
        <taxon>Croceicoccus</taxon>
    </lineage>
</organism>
<dbReference type="EMBL" id="RXOL01000009">
    <property type="protein sequence ID" value="RVQ65165.1"/>
    <property type="molecule type" value="Genomic_DNA"/>
</dbReference>
<dbReference type="PANTHER" id="PTHR46696">
    <property type="entry name" value="P450, PUTATIVE (EUROFUNG)-RELATED"/>
    <property type="match status" value="1"/>
</dbReference>
<dbReference type="CDD" id="cd11035">
    <property type="entry name" value="P450cam-like"/>
    <property type="match status" value="1"/>
</dbReference>
<comment type="similarity">
    <text evidence="1 2">Belongs to the cytochrome P450 family.</text>
</comment>
<keyword evidence="2" id="KW-0349">Heme</keyword>
<evidence type="ECO:0000313" key="3">
    <source>
        <dbReference type="EMBL" id="RVQ65165.1"/>
    </source>
</evidence>
<protein>
    <submittedName>
        <fullName evidence="3">Cytochrome P450</fullName>
    </submittedName>
</protein>
<dbReference type="Proteomes" id="UP000283003">
    <property type="component" value="Unassembled WGS sequence"/>
</dbReference>
<comment type="caution">
    <text evidence="3">The sequence shown here is derived from an EMBL/GenBank/DDBJ whole genome shotgun (WGS) entry which is preliminary data.</text>
</comment>
<keyword evidence="2" id="KW-0408">Iron</keyword>
<dbReference type="SUPFAM" id="SSF48264">
    <property type="entry name" value="Cytochrome P450"/>
    <property type="match status" value="1"/>
</dbReference>
<proteinExistence type="inferred from homology"/>
<dbReference type="RefSeq" id="WP_127613583.1">
    <property type="nucleotide sequence ID" value="NZ_RXOL01000009.1"/>
</dbReference>
<dbReference type="PROSITE" id="PS00086">
    <property type="entry name" value="CYTOCHROME_P450"/>
    <property type="match status" value="1"/>
</dbReference>
<evidence type="ECO:0000313" key="4">
    <source>
        <dbReference type="Proteomes" id="UP000283003"/>
    </source>
</evidence>
<sequence length="409" mass="44912">MASNAVARPDHVQPSSVVEFDIYAPPGGKDDFHRAWQKVRQADTPDLVWSGQNGGHWIPLRNAVIREILADPARFGNTASILPKTAYGEQGLIPVTLDPPEHGPYRELLRASLSPRAVRDSEDAIRAISVGLIEAVKSQRHCDFVADYATLFPVRVFMKIALLDPDDAIMLRGWTDHMLRPDPDADWGDDVSGWRRGIRLFRAYLEPIIKARRGGTGDDILSRIVNGTIEGDPIPPDDALQMSVLVLLAGLDTVVNFLGFAMEHLAQSPRLQTTLASDPAIIPRAVEELVRRFPVVTMAREVMEDCEFRGSVLKRGDMIAIPTPLGGLDPMANACPMDVDPGRRAREHVTFGNGPHRCPGAFLARAEIRITLEEWMSRIPNFGLAPGIKVRHVPGGVAGVESLPLVWPG</sequence>
<reference evidence="3 4" key="1">
    <citation type="submission" date="2018-12" db="EMBL/GenBank/DDBJ databases">
        <title>Croceicoccus ponticola sp. nov., a lipolytic bacterium isolated from seawater.</title>
        <authorList>
            <person name="Yoon J.-H."/>
        </authorList>
    </citation>
    <scope>NUCLEOTIDE SEQUENCE [LARGE SCALE GENOMIC DNA]</scope>
    <source>
        <strain evidence="3 4">GM-16</strain>
    </source>
</reference>